<proteinExistence type="predicted"/>
<name>A0A9Q0H997_9MAGN</name>
<dbReference type="EMBL" id="JAMYWD010000009">
    <property type="protein sequence ID" value="KAJ4959832.1"/>
    <property type="molecule type" value="Genomic_DNA"/>
</dbReference>
<evidence type="ECO:0000256" key="1">
    <source>
        <dbReference type="SAM" id="MobiDB-lite"/>
    </source>
</evidence>
<keyword evidence="3" id="KW-1185">Reference proteome</keyword>
<organism evidence="2 3">
    <name type="scientific">Protea cynaroides</name>
    <dbReference type="NCBI Taxonomy" id="273540"/>
    <lineage>
        <taxon>Eukaryota</taxon>
        <taxon>Viridiplantae</taxon>
        <taxon>Streptophyta</taxon>
        <taxon>Embryophyta</taxon>
        <taxon>Tracheophyta</taxon>
        <taxon>Spermatophyta</taxon>
        <taxon>Magnoliopsida</taxon>
        <taxon>Proteales</taxon>
        <taxon>Proteaceae</taxon>
        <taxon>Protea</taxon>
    </lineage>
</organism>
<dbReference type="Proteomes" id="UP001141806">
    <property type="component" value="Unassembled WGS sequence"/>
</dbReference>
<feature type="region of interest" description="Disordered" evidence="1">
    <location>
        <begin position="1"/>
        <end position="40"/>
    </location>
</feature>
<gene>
    <name evidence="2" type="ORF">NE237_019742</name>
</gene>
<evidence type="ECO:0000313" key="2">
    <source>
        <dbReference type="EMBL" id="KAJ4959832.1"/>
    </source>
</evidence>
<comment type="caution">
    <text evidence="2">The sequence shown here is derived from an EMBL/GenBank/DDBJ whole genome shotgun (WGS) entry which is preliminary data.</text>
</comment>
<dbReference type="AlphaFoldDB" id="A0A9Q0H997"/>
<protein>
    <submittedName>
        <fullName evidence="2">Uncharacterized protein</fullName>
    </submittedName>
</protein>
<dbReference type="OrthoDB" id="1738677at2759"/>
<sequence>MMRMVVENGRSRHHPAEKKQKQMTTGRPGEGKRKSAARKANRMTAKEKLLKEFSCLIVGVEECYERPSCSNEILDFLQNPQVNRDVMEMKKVMVLRSMLPRTCGDKTNGVEEASDGVERFLMLLLVRLRENINGVVSKRRLIMMGIVHLQGDVGRRTRGRKASAVADEGN</sequence>
<reference evidence="2" key="1">
    <citation type="journal article" date="2023" name="Plant J.">
        <title>The genome of the king protea, Protea cynaroides.</title>
        <authorList>
            <person name="Chang J."/>
            <person name="Duong T.A."/>
            <person name="Schoeman C."/>
            <person name="Ma X."/>
            <person name="Roodt D."/>
            <person name="Barker N."/>
            <person name="Li Z."/>
            <person name="Van de Peer Y."/>
            <person name="Mizrachi E."/>
        </authorList>
    </citation>
    <scope>NUCLEOTIDE SEQUENCE</scope>
    <source>
        <tissue evidence="2">Young leaves</tissue>
    </source>
</reference>
<evidence type="ECO:0000313" key="3">
    <source>
        <dbReference type="Proteomes" id="UP001141806"/>
    </source>
</evidence>
<accession>A0A9Q0H997</accession>